<organism evidence="2 3">
    <name type="scientific">Apatococcus fuscideae</name>
    <dbReference type="NCBI Taxonomy" id="2026836"/>
    <lineage>
        <taxon>Eukaryota</taxon>
        <taxon>Viridiplantae</taxon>
        <taxon>Chlorophyta</taxon>
        <taxon>core chlorophytes</taxon>
        <taxon>Trebouxiophyceae</taxon>
        <taxon>Chlorellales</taxon>
        <taxon>Chlorellaceae</taxon>
        <taxon>Apatococcus</taxon>
    </lineage>
</organism>
<evidence type="ECO:0000256" key="1">
    <source>
        <dbReference type="SAM" id="MobiDB-lite"/>
    </source>
</evidence>
<dbReference type="PANTHER" id="PTHR34094:SF1">
    <property type="entry name" value="PROTEIN FAM185A"/>
    <property type="match status" value="1"/>
</dbReference>
<dbReference type="EMBL" id="JALJOV010001318">
    <property type="protein sequence ID" value="KAK9849800.1"/>
    <property type="molecule type" value="Genomic_DNA"/>
</dbReference>
<dbReference type="PANTHER" id="PTHR34094">
    <property type="match status" value="1"/>
</dbReference>
<proteinExistence type="predicted"/>
<accession>A0AAW1SMA9</accession>
<protein>
    <recommendedName>
        <fullName evidence="4">Adhesin domain-containing protein</fullName>
    </recommendedName>
</protein>
<dbReference type="Proteomes" id="UP001485043">
    <property type="component" value="Unassembled WGS sequence"/>
</dbReference>
<evidence type="ECO:0000313" key="2">
    <source>
        <dbReference type="EMBL" id="KAK9849800.1"/>
    </source>
</evidence>
<gene>
    <name evidence="2" type="ORF">WJX84_003846</name>
</gene>
<reference evidence="2 3" key="1">
    <citation type="journal article" date="2024" name="Nat. Commun.">
        <title>Phylogenomics reveals the evolutionary origins of lichenization in chlorophyte algae.</title>
        <authorList>
            <person name="Puginier C."/>
            <person name="Libourel C."/>
            <person name="Otte J."/>
            <person name="Skaloud P."/>
            <person name="Haon M."/>
            <person name="Grisel S."/>
            <person name="Petersen M."/>
            <person name="Berrin J.G."/>
            <person name="Delaux P.M."/>
            <person name="Dal Grande F."/>
            <person name="Keller J."/>
        </authorList>
    </citation>
    <scope>NUCLEOTIDE SEQUENCE [LARGE SCALE GENOMIC DNA]</scope>
    <source>
        <strain evidence="2 3">SAG 2523</strain>
    </source>
</reference>
<sequence>MLRYAAVAGHKLQKAISACELIQVSASWPILNRSAVPVSLASYATGADVTEQKLAERWEVPAGSDLRVSTRSPAAVNIVFGEPDAISVQVDWKALPGSLPRFAIHKANAACIEVSEAVVESDSPAVIHAQIPARFCSLDLATAGGDVKLEGVQEARLAVRSNGGNVDVGKTRATQATISTGAPGSPSPGGSLSGNLTAASANIWTNGGSIHLSKFLGKQLSISSARELLAAVIEVPSLVADIKIDAAYAEHIFIDSGGLKLVVGELNCRPGAAMLQTSGAALEVSGLDGSAVLQSRGGPMQLRVHKNALSVYADSGGADIACYIPPDLVGHVSMLGRRLHIPPDLQASEGLQGRRMWNVMELQGSQREDGRLSGRQPMELSNSSEEVQKAGITLDAGLKGTITVQQQSWLAAIAAKQGLKR</sequence>
<feature type="region of interest" description="Disordered" evidence="1">
    <location>
        <begin position="364"/>
        <end position="384"/>
    </location>
</feature>
<evidence type="ECO:0008006" key="4">
    <source>
        <dbReference type="Google" id="ProtNLM"/>
    </source>
</evidence>
<comment type="caution">
    <text evidence="2">The sequence shown here is derived from an EMBL/GenBank/DDBJ whole genome shotgun (WGS) entry which is preliminary data.</text>
</comment>
<keyword evidence="3" id="KW-1185">Reference proteome</keyword>
<name>A0AAW1SMA9_9CHLO</name>
<evidence type="ECO:0000313" key="3">
    <source>
        <dbReference type="Proteomes" id="UP001485043"/>
    </source>
</evidence>
<dbReference type="AlphaFoldDB" id="A0AAW1SMA9"/>